<evidence type="ECO:0000313" key="2">
    <source>
        <dbReference type="EMBL" id="CAJ0593484.1"/>
    </source>
</evidence>
<sequence>MVPSLILLTILVRTALSCLPFGGGGAMCCKPQMVCTPAIPMCPAPAAAPPIKVVCCPPPMSCGGGVPPCPSGGGGYMPPPILPPMPAPPMPAYPTSYGAPAYQPSPYQAPVGFKGAAPSVGPPGGYAPPSDYKPHAEAAVTVKTHPDLQDLQQAQQITDMEQEMKPDPVAVESLR</sequence>
<evidence type="ECO:0000313" key="3">
    <source>
        <dbReference type="Proteomes" id="UP001176961"/>
    </source>
</evidence>
<gene>
    <name evidence="2" type="ORF">CYNAS_LOCUS5467</name>
</gene>
<dbReference type="AlphaFoldDB" id="A0AA36GG68"/>
<feature type="chain" id="PRO_5041340303" evidence="1">
    <location>
        <begin position="18"/>
        <end position="175"/>
    </location>
</feature>
<protein>
    <submittedName>
        <fullName evidence="2">Uncharacterized protein</fullName>
    </submittedName>
</protein>
<evidence type="ECO:0000256" key="1">
    <source>
        <dbReference type="SAM" id="SignalP"/>
    </source>
</evidence>
<dbReference type="EMBL" id="CATQJL010000112">
    <property type="protein sequence ID" value="CAJ0593484.1"/>
    <property type="molecule type" value="Genomic_DNA"/>
</dbReference>
<organism evidence="2 3">
    <name type="scientific">Cylicocyclus nassatus</name>
    <name type="common">Nematode worm</name>
    <dbReference type="NCBI Taxonomy" id="53992"/>
    <lineage>
        <taxon>Eukaryota</taxon>
        <taxon>Metazoa</taxon>
        <taxon>Ecdysozoa</taxon>
        <taxon>Nematoda</taxon>
        <taxon>Chromadorea</taxon>
        <taxon>Rhabditida</taxon>
        <taxon>Rhabditina</taxon>
        <taxon>Rhabditomorpha</taxon>
        <taxon>Strongyloidea</taxon>
        <taxon>Strongylidae</taxon>
        <taxon>Cylicocyclus</taxon>
    </lineage>
</organism>
<feature type="signal peptide" evidence="1">
    <location>
        <begin position="1"/>
        <end position="17"/>
    </location>
</feature>
<keyword evidence="3" id="KW-1185">Reference proteome</keyword>
<keyword evidence="1" id="KW-0732">Signal</keyword>
<name>A0AA36GG68_CYLNA</name>
<proteinExistence type="predicted"/>
<comment type="caution">
    <text evidence="2">The sequence shown here is derived from an EMBL/GenBank/DDBJ whole genome shotgun (WGS) entry which is preliminary data.</text>
</comment>
<accession>A0AA36GG68</accession>
<reference evidence="2" key="1">
    <citation type="submission" date="2023-07" db="EMBL/GenBank/DDBJ databases">
        <authorList>
            <consortium name="CYATHOMIX"/>
        </authorList>
    </citation>
    <scope>NUCLEOTIDE SEQUENCE</scope>
    <source>
        <strain evidence="2">N/A</strain>
    </source>
</reference>
<dbReference type="Proteomes" id="UP001176961">
    <property type="component" value="Unassembled WGS sequence"/>
</dbReference>